<name>X1VTI1_9ZZZZ</name>
<protein>
    <submittedName>
        <fullName evidence="1">Uncharacterized protein</fullName>
    </submittedName>
</protein>
<reference evidence="1" key="1">
    <citation type="journal article" date="2014" name="Front. Microbiol.">
        <title>High frequency of phylogenetically diverse reductive dehalogenase-homologous genes in deep subseafloor sedimentary metagenomes.</title>
        <authorList>
            <person name="Kawai M."/>
            <person name="Futagami T."/>
            <person name="Toyoda A."/>
            <person name="Takaki Y."/>
            <person name="Nishi S."/>
            <person name="Hori S."/>
            <person name="Arai W."/>
            <person name="Tsubouchi T."/>
            <person name="Morono Y."/>
            <person name="Uchiyama I."/>
            <person name="Ito T."/>
            <person name="Fujiyama A."/>
            <person name="Inagaki F."/>
            <person name="Takami H."/>
        </authorList>
    </citation>
    <scope>NUCLEOTIDE SEQUENCE</scope>
    <source>
        <strain evidence="1">Expedition CK06-06</strain>
    </source>
</reference>
<feature type="non-terminal residue" evidence="1">
    <location>
        <position position="113"/>
    </location>
</feature>
<proteinExistence type="predicted"/>
<comment type="caution">
    <text evidence="1">The sequence shown here is derived from an EMBL/GenBank/DDBJ whole genome shotgun (WGS) entry which is preliminary data.</text>
</comment>
<sequence>MKKIVIALTLALAAILVFGGTALAWDYEDPCVAANEDFWNVNGWDDGVQQPGPPLLDGSESLGHVGGQHPYWVDPDTGTVLVADGYNLYRDDVTDTGNLDMVRFRTDTPDEIG</sequence>
<dbReference type="EMBL" id="BARW01036034">
    <property type="protein sequence ID" value="GAJ24287.1"/>
    <property type="molecule type" value="Genomic_DNA"/>
</dbReference>
<gene>
    <name evidence="1" type="ORF">S12H4_56054</name>
</gene>
<organism evidence="1">
    <name type="scientific">marine sediment metagenome</name>
    <dbReference type="NCBI Taxonomy" id="412755"/>
    <lineage>
        <taxon>unclassified sequences</taxon>
        <taxon>metagenomes</taxon>
        <taxon>ecological metagenomes</taxon>
    </lineage>
</organism>
<evidence type="ECO:0000313" key="1">
    <source>
        <dbReference type="EMBL" id="GAJ24287.1"/>
    </source>
</evidence>
<accession>X1VTI1</accession>
<dbReference type="AlphaFoldDB" id="X1VTI1"/>